<reference evidence="2" key="2">
    <citation type="submission" date="2021-08" db="EMBL/GenBank/DDBJ databases">
        <authorList>
            <person name="Gostincar C."/>
            <person name="Sun X."/>
            <person name="Song Z."/>
            <person name="Gunde-Cimerman N."/>
        </authorList>
    </citation>
    <scope>NUCLEOTIDE SEQUENCE</scope>
    <source>
        <strain evidence="2">EXF-9298</strain>
    </source>
</reference>
<proteinExistence type="predicted"/>
<keyword evidence="3" id="KW-1185">Reference proteome</keyword>
<dbReference type="PANTHER" id="PTHR42085">
    <property type="entry name" value="F-BOX DOMAIN-CONTAINING PROTEIN"/>
    <property type="match status" value="1"/>
</dbReference>
<dbReference type="PANTHER" id="PTHR42085:SF1">
    <property type="entry name" value="F-BOX DOMAIN-CONTAINING PROTEIN"/>
    <property type="match status" value="1"/>
</dbReference>
<dbReference type="EMBL" id="JAHFXS010000121">
    <property type="protein sequence ID" value="KAG9988857.1"/>
    <property type="molecule type" value="Genomic_DNA"/>
</dbReference>
<comment type="caution">
    <text evidence="2">The sequence shown here is derived from an EMBL/GenBank/DDBJ whole genome shotgun (WGS) entry which is preliminary data.</text>
</comment>
<reference evidence="2" key="1">
    <citation type="journal article" date="2021" name="J Fungi (Basel)">
        <title>Virulence traits and population genomics of the black yeast Aureobasidium melanogenum.</title>
        <authorList>
            <person name="Cernosa A."/>
            <person name="Sun X."/>
            <person name="Gostincar C."/>
            <person name="Fang C."/>
            <person name="Gunde-Cimerman N."/>
            <person name="Song Z."/>
        </authorList>
    </citation>
    <scope>NUCLEOTIDE SEQUENCE</scope>
    <source>
        <strain evidence="2">EXF-9298</strain>
    </source>
</reference>
<dbReference type="Proteomes" id="UP000729357">
    <property type="component" value="Unassembled WGS sequence"/>
</dbReference>
<evidence type="ECO:0000313" key="2">
    <source>
        <dbReference type="EMBL" id="KAG9988857.1"/>
    </source>
</evidence>
<organism evidence="2 3">
    <name type="scientific">Aureobasidium melanogenum</name>
    <name type="common">Aureobasidium pullulans var. melanogenum</name>
    <dbReference type="NCBI Taxonomy" id="46634"/>
    <lineage>
        <taxon>Eukaryota</taxon>
        <taxon>Fungi</taxon>
        <taxon>Dikarya</taxon>
        <taxon>Ascomycota</taxon>
        <taxon>Pezizomycotina</taxon>
        <taxon>Dothideomycetes</taxon>
        <taxon>Dothideomycetidae</taxon>
        <taxon>Dothideales</taxon>
        <taxon>Saccotheciaceae</taxon>
        <taxon>Aureobasidium</taxon>
    </lineage>
</organism>
<evidence type="ECO:0000313" key="3">
    <source>
        <dbReference type="Proteomes" id="UP000729357"/>
    </source>
</evidence>
<feature type="region of interest" description="Disordered" evidence="1">
    <location>
        <begin position="96"/>
        <end position="115"/>
    </location>
</feature>
<evidence type="ECO:0000256" key="1">
    <source>
        <dbReference type="SAM" id="MobiDB-lite"/>
    </source>
</evidence>
<dbReference type="InterPro" id="IPR038883">
    <property type="entry name" value="AN11006-like"/>
</dbReference>
<accession>A0A9P8G2G7</accession>
<protein>
    <submittedName>
        <fullName evidence="2">Uncharacterized protein</fullName>
    </submittedName>
</protein>
<sequence length="660" mass="73852">MVHSPITPYWLACTIFAVGSRFTLVHISHRFTLVHISRVVPRVKPSQRIISSRTYHDLAPHKYSAASSEVIMRSTRLQTNKRVRLRKQVVEKIKANMAARPTTTRASSSAQDSAEATDPAGVFPLLSLPAEIQNMVFEYVVADPDSVLMLENVTTPPLARVNRYFRKTVLPIFVRAKTFHIITDRESGFYLQGSVMEWFGSLGHDTPLVQDLVVHFGAEMEHELLFQYSRKPCGLTVNINNTSRFWAVKLDTDFSAFSREYVDYLTHGPGSFPKGVGSVGELCSSFVMQKFGKEVLNQRDGLVKRCQAISMTDIMWLERAKYDAPVVDVVTLLQKIEMDFLDLACNLVDHDDEDKNEDGSLGDFCDIRMVVLKDGLLDEIDGQFNMPETAYASPTTVTNLVNLIRPKSRIPMLGYHQTVETRIAEEIHELLISVMDPLPPTLRNYRDVRQYSTNTLDAYLNSGWLQGQLHFRNTFQPKTKRDMARWLANDLVNLTPWIGKDPPSNKTSHASKSTTSIFDANIPASNTPAPTEMPTFATAPTPTVNAVQNDLPVSLQMMPPLSSPQSVSTSMVSDNVKHVSHALKTTSPSVASVDNPQDFTASLQHQGVKHKVPRQLAPVHQVNCSATPKPSSFASDYGDEMDDDFDNAFEELVTKVDQHL</sequence>
<gene>
    <name evidence="2" type="ORF">KCU98_g2306</name>
</gene>
<feature type="compositionally biased region" description="Polar residues" evidence="1">
    <location>
        <begin position="101"/>
        <end position="114"/>
    </location>
</feature>
<name>A0A9P8G2G7_AURME</name>
<feature type="non-terminal residue" evidence="2">
    <location>
        <position position="1"/>
    </location>
</feature>
<dbReference type="AlphaFoldDB" id="A0A9P8G2G7"/>